<dbReference type="Proteomes" id="UP000765509">
    <property type="component" value="Unassembled WGS sequence"/>
</dbReference>
<gene>
    <name evidence="1" type="ORF">O181_106781</name>
</gene>
<keyword evidence="2" id="KW-1185">Reference proteome</keyword>
<dbReference type="AlphaFoldDB" id="A0A9Q3PNJ5"/>
<accession>A0A9Q3PNJ5</accession>
<dbReference type="EMBL" id="AVOT02080169">
    <property type="protein sequence ID" value="MBW0567066.1"/>
    <property type="molecule type" value="Genomic_DNA"/>
</dbReference>
<protein>
    <submittedName>
        <fullName evidence="1">Uncharacterized protein</fullName>
    </submittedName>
</protein>
<evidence type="ECO:0000313" key="1">
    <source>
        <dbReference type="EMBL" id="MBW0567066.1"/>
    </source>
</evidence>
<sequence length="111" mass="12783">MNTLTPDGWLLHQEEKRIQGQKQDLFQPKAERVRTNAPEAVGLGERSTQEPEIVLHTSEIGSLINRNITRTHIEHNVDTPEISLNSDARWLQMSQFAEKTQTQFAELQEIH</sequence>
<reference evidence="1" key="1">
    <citation type="submission" date="2021-03" db="EMBL/GenBank/DDBJ databases">
        <title>Draft genome sequence of rust myrtle Austropuccinia psidii MF-1, a brazilian biotype.</title>
        <authorList>
            <person name="Quecine M.C."/>
            <person name="Pachon D.M.R."/>
            <person name="Bonatelli M.L."/>
            <person name="Correr F.H."/>
            <person name="Franceschini L.M."/>
            <person name="Leite T.F."/>
            <person name="Margarido G.R.A."/>
            <person name="Almeida C.A."/>
            <person name="Ferrarezi J.A."/>
            <person name="Labate C.A."/>
        </authorList>
    </citation>
    <scope>NUCLEOTIDE SEQUENCE</scope>
    <source>
        <strain evidence="1">MF-1</strain>
    </source>
</reference>
<organism evidence="1 2">
    <name type="scientific">Austropuccinia psidii MF-1</name>
    <dbReference type="NCBI Taxonomy" id="1389203"/>
    <lineage>
        <taxon>Eukaryota</taxon>
        <taxon>Fungi</taxon>
        <taxon>Dikarya</taxon>
        <taxon>Basidiomycota</taxon>
        <taxon>Pucciniomycotina</taxon>
        <taxon>Pucciniomycetes</taxon>
        <taxon>Pucciniales</taxon>
        <taxon>Sphaerophragmiaceae</taxon>
        <taxon>Austropuccinia</taxon>
    </lineage>
</organism>
<evidence type="ECO:0000313" key="2">
    <source>
        <dbReference type="Proteomes" id="UP000765509"/>
    </source>
</evidence>
<proteinExistence type="predicted"/>
<name>A0A9Q3PNJ5_9BASI</name>
<comment type="caution">
    <text evidence="1">The sequence shown here is derived from an EMBL/GenBank/DDBJ whole genome shotgun (WGS) entry which is preliminary data.</text>
</comment>